<gene>
    <name evidence="2" type="ORF">AS031_08625</name>
</gene>
<reference evidence="2 3" key="1">
    <citation type="journal article" date="2014" name="Arch. Microbiol.">
        <title>Arthrobacter enclensis sp. nov., isolated from sediment sample.</title>
        <authorList>
            <person name="Dastager S.G."/>
            <person name="Liu Q."/>
            <person name="Tang S.K."/>
            <person name="Krishnamurthi S."/>
            <person name="Lee J.C."/>
            <person name="Li W.J."/>
        </authorList>
    </citation>
    <scope>NUCLEOTIDE SEQUENCE [LARGE SCALE GENOMIC DNA]</scope>
    <source>
        <strain evidence="2 3">NIO-1008</strain>
    </source>
</reference>
<evidence type="ECO:0000313" key="3">
    <source>
        <dbReference type="Proteomes" id="UP000053199"/>
    </source>
</evidence>
<feature type="compositionally biased region" description="Acidic residues" evidence="1">
    <location>
        <begin position="68"/>
        <end position="82"/>
    </location>
</feature>
<comment type="caution">
    <text evidence="2">The sequence shown here is derived from an EMBL/GenBank/DDBJ whole genome shotgun (WGS) entry which is preliminary data.</text>
</comment>
<name>A0A0V8IPF1_9MICC</name>
<dbReference type="AlphaFoldDB" id="A0A0V8IPF1"/>
<dbReference type="RefSeq" id="WP_058267741.1">
    <property type="nucleotide sequence ID" value="NZ_FMAZ01000003.1"/>
</dbReference>
<feature type="compositionally biased region" description="Basic and acidic residues" evidence="1">
    <location>
        <begin position="56"/>
        <end position="67"/>
    </location>
</feature>
<protein>
    <submittedName>
        <fullName evidence="2">Uncharacterized protein</fullName>
    </submittedName>
</protein>
<accession>A0A0V8IPF1</accession>
<sequence>MTDSGTGGADDPFDGSDEIAAGAASDETPESIAEDVRHEIQLGHVQDDVSSVLEERFEEAGIEARPEEVDDLAEEIEKDASS</sequence>
<feature type="region of interest" description="Disordered" evidence="1">
    <location>
        <begin position="1"/>
        <end position="34"/>
    </location>
</feature>
<dbReference type="OrthoDB" id="5083613at2"/>
<feature type="region of interest" description="Disordered" evidence="1">
    <location>
        <begin position="56"/>
        <end position="82"/>
    </location>
</feature>
<evidence type="ECO:0000313" key="2">
    <source>
        <dbReference type="EMBL" id="KSU76669.1"/>
    </source>
</evidence>
<keyword evidence="3" id="KW-1185">Reference proteome</keyword>
<dbReference type="Proteomes" id="UP000053199">
    <property type="component" value="Unassembled WGS sequence"/>
</dbReference>
<organism evidence="2 3">
    <name type="scientific">Pseudarthrobacter enclensis</name>
    <dbReference type="NCBI Taxonomy" id="993070"/>
    <lineage>
        <taxon>Bacteria</taxon>
        <taxon>Bacillati</taxon>
        <taxon>Actinomycetota</taxon>
        <taxon>Actinomycetes</taxon>
        <taxon>Micrococcales</taxon>
        <taxon>Micrococcaceae</taxon>
        <taxon>Pseudarthrobacter</taxon>
    </lineage>
</organism>
<evidence type="ECO:0000256" key="1">
    <source>
        <dbReference type="SAM" id="MobiDB-lite"/>
    </source>
</evidence>
<dbReference type="EMBL" id="LNQM01000003">
    <property type="protein sequence ID" value="KSU76669.1"/>
    <property type="molecule type" value="Genomic_DNA"/>
</dbReference>
<proteinExistence type="predicted"/>